<evidence type="ECO:0000256" key="3">
    <source>
        <dbReference type="ARBA" id="ARBA00022737"/>
    </source>
</evidence>
<comment type="caution">
    <text evidence="10">The sequence shown here is derived from an EMBL/GenBank/DDBJ whole genome shotgun (WGS) entry which is preliminary data.</text>
</comment>
<proteinExistence type="predicted"/>
<dbReference type="EMBL" id="JAPMSZ010000001">
    <property type="protein sequence ID" value="KAJ5115291.1"/>
    <property type="molecule type" value="Genomic_DNA"/>
</dbReference>
<dbReference type="RefSeq" id="XP_056516482.1">
    <property type="nucleotide sequence ID" value="XM_056651632.1"/>
</dbReference>
<protein>
    <recommendedName>
        <fullName evidence="9">C2H2-type domain-containing protein</fullName>
    </recommendedName>
</protein>
<gene>
    <name evidence="10" type="ORF">NUU61_001050</name>
</gene>
<dbReference type="Proteomes" id="UP001141434">
    <property type="component" value="Unassembled WGS sequence"/>
</dbReference>
<dbReference type="GO" id="GO:0000785">
    <property type="term" value="C:chromatin"/>
    <property type="evidence" value="ECO:0007669"/>
    <property type="project" value="TreeGrafter"/>
</dbReference>
<dbReference type="Gene3D" id="3.30.160.60">
    <property type="entry name" value="Classic Zinc Finger"/>
    <property type="match status" value="2"/>
</dbReference>
<accession>A0A9W9KRL3</accession>
<keyword evidence="2" id="KW-0479">Metal-binding</keyword>
<dbReference type="GO" id="GO:0000981">
    <property type="term" value="F:DNA-binding transcription factor activity, RNA polymerase II-specific"/>
    <property type="evidence" value="ECO:0007669"/>
    <property type="project" value="InterPro"/>
</dbReference>
<dbReference type="PANTHER" id="PTHR40626:SF14">
    <property type="entry name" value="C2H2 TYPE ZINC FINGER DOMAIN PROTEIN (AFU_ORTHOLOGUE AFUA_1G02360)"/>
    <property type="match status" value="1"/>
</dbReference>
<organism evidence="10 11">
    <name type="scientific">Penicillium alfredii</name>
    <dbReference type="NCBI Taxonomy" id="1506179"/>
    <lineage>
        <taxon>Eukaryota</taxon>
        <taxon>Fungi</taxon>
        <taxon>Dikarya</taxon>
        <taxon>Ascomycota</taxon>
        <taxon>Pezizomycotina</taxon>
        <taxon>Eurotiomycetes</taxon>
        <taxon>Eurotiomycetidae</taxon>
        <taxon>Eurotiales</taxon>
        <taxon>Aspergillaceae</taxon>
        <taxon>Penicillium</taxon>
    </lineage>
</organism>
<evidence type="ECO:0000256" key="8">
    <source>
        <dbReference type="SAM" id="MobiDB-lite"/>
    </source>
</evidence>
<keyword evidence="4 7" id="KW-0863">Zinc-finger</keyword>
<keyword evidence="6" id="KW-0539">Nucleus</keyword>
<evidence type="ECO:0000259" key="9">
    <source>
        <dbReference type="PROSITE" id="PS50157"/>
    </source>
</evidence>
<feature type="region of interest" description="Disordered" evidence="8">
    <location>
        <begin position="64"/>
        <end position="131"/>
    </location>
</feature>
<feature type="compositionally biased region" description="Low complexity" evidence="8">
    <location>
        <begin position="95"/>
        <end position="117"/>
    </location>
</feature>
<dbReference type="GO" id="GO:0006351">
    <property type="term" value="P:DNA-templated transcription"/>
    <property type="evidence" value="ECO:0007669"/>
    <property type="project" value="InterPro"/>
</dbReference>
<dbReference type="PROSITE" id="PS00028">
    <property type="entry name" value="ZINC_FINGER_C2H2_1"/>
    <property type="match status" value="2"/>
</dbReference>
<dbReference type="SUPFAM" id="SSF57667">
    <property type="entry name" value="beta-beta-alpha zinc fingers"/>
    <property type="match status" value="1"/>
</dbReference>
<dbReference type="Pfam" id="PF04082">
    <property type="entry name" value="Fungal_trans"/>
    <property type="match status" value="1"/>
</dbReference>
<evidence type="ECO:0000256" key="1">
    <source>
        <dbReference type="ARBA" id="ARBA00004123"/>
    </source>
</evidence>
<dbReference type="FunFam" id="3.30.160.60:FF:000515">
    <property type="entry name" value="early growth response protein 4"/>
    <property type="match status" value="1"/>
</dbReference>
<dbReference type="CDD" id="cd12148">
    <property type="entry name" value="fungal_TF_MHR"/>
    <property type="match status" value="1"/>
</dbReference>
<feature type="domain" description="C2H2-type" evidence="9">
    <location>
        <begin position="47"/>
        <end position="74"/>
    </location>
</feature>
<dbReference type="Pfam" id="PF00096">
    <property type="entry name" value="zf-C2H2"/>
    <property type="match status" value="2"/>
</dbReference>
<keyword evidence="3" id="KW-0677">Repeat</keyword>
<dbReference type="GO" id="GO:0008270">
    <property type="term" value="F:zinc ion binding"/>
    <property type="evidence" value="ECO:0007669"/>
    <property type="project" value="UniProtKB-KW"/>
</dbReference>
<dbReference type="GeneID" id="81390800"/>
<feature type="domain" description="C2H2-type" evidence="9">
    <location>
        <begin position="19"/>
        <end position="46"/>
    </location>
</feature>
<evidence type="ECO:0000256" key="7">
    <source>
        <dbReference type="PROSITE-ProRule" id="PRU00042"/>
    </source>
</evidence>
<dbReference type="GO" id="GO:0000978">
    <property type="term" value="F:RNA polymerase II cis-regulatory region sequence-specific DNA binding"/>
    <property type="evidence" value="ECO:0007669"/>
    <property type="project" value="InterPro"/>
</dbReference>
<reference evidence="10" key="2">
    <citation type="journal article" date="2023" name="IMA Fungus">
        <title>Comparative genomic study of the Penicillium genus elucidates a diverse pangenome and 15 lateral gene transfer events.</title>
        <authorList>
            <person name="Petersen C."/>
            <person name="Sorensen T."/>
            <person name="Nielsen M.R."/>
            <person name="Sondergaard T.E."/>
            <person name="Sorensen J.L."/>
            <person name="Fitzpatrick D.A."/>
            <person name="Frisvad J.C."/>
            <person name="Nielsen K.L."/>
        </authorList>
    </citation>
    <scope>NUCLEOTIDE SEQUENCE</scope>
    <source>
        <strain evidence="10">IBT 34128</strain>
    </source>
</reference>
<evidence type="ECO:0000313" key="10">
    <source>
        <dbReference type="EMBL" id="KAJ5115291.1"/>
    </source>
</evidence>
<dbReference type="GO" id="GO:0005634">
    <property type="term" value="C:nucleus"/>
    <property type="evidence" value="ECO:0007669"/>
    <property type="project" value="UniProtKB-SubCell"/>
</dbReference>
<keyword evidence="11" id="KW-1185">Reference proteome</keyword>
<name>A0A9W9KRL3_9EURO</name>
<dbReference type="PANTHER" id="PTHR40626">
    <property type="entry name" value="MIP31509P"/>
    <property type="match status" value="1"/>
</dbReference>
<reference evidence="10" key="1">
    <citation type="submission" date="2022-11" db="EMBL/GenBank/DDBJ databases">
        <authorList>
            <person name="Petersen C."/>
        </authorList>
    </citation>
    <scope>NUCLEOTIDE SEQUENCE</scope>
    <source>
        <strain evidence="10">IBT 34128</strain>
    </source>
</reference>
<dbReference type="PROSITE" id="PS50157">
    <property type="entry name" value="ZINC_FINGER_C2H2_2"/>
    <property type="match status" value="2"/>
</dbReference>
<dbReference type="OrthoDB" id="3945418at2759"/>
<keyword evidence="5" id="KW-0862">Zinc</keyword>
<dbReference type="SMART" id="SM00355">
    <property type="entry name" value="ZnF_C2H2"/>
    <property type="match status" value="2"/>
</dbReference>
<dbReference type="AlphaFoldDB" id="A0A9W9KRL3"/>
<sequence length="732" mass="80595">MASMEITTAPPVPAGVKKLACPNCHRTFSKAEHLRRHQRSHTGSKPFVCDECSRPFARKDALSRHAKMHTRNVSENENPPPGAGLSQPASIESITPADTSSVPTVPTTGPASTSATSQSWDDEAQSEQQQGLPSIAQEMDFALTWPDSEELFQSLMSSDATDQWQMPLGTLPFPPIMQDVNGMNFESPNSFDDRTSSVGTIPSGGGHQAVRDVTEMVTISSSSVTAAVKATSITSVFLDACLHMFFVRFIPTFPILHPATFVFRECTHALLLNAIAIGSLYLGPKDSVAKGEALWRLAHTAVATSWQSLINHRGPYDSCPGVQLVLTALLGQIYGVLSKSRAIRTTSQVFRPLGFFWARHCGMYNSQSYSMGNLPSATAPLAEKDYSWRIWSAREVQKRALLAYYVLDGLVAQMSGDGPAAQHTSNPLTLPSSENAFNANTPDGWLSYMAPPDQDQSFLAIFRSLFPPISNFRCLKYQFSPFALRVVLEGLQSLVSDSDDNELAVGVPGQSDVRRALVQVLETIHMSLHFSEPERLELLLRWHTVCLDTMISSTVLARHVCSRYNISQHISGAGQTLHPGFDLVKWAHSEEARRAVLHAWSIQYIVEQLPRGRAHVVHMPSSLFAAATVYVVFSLAGLATVKLPRAVVWQDAVLYPSDLCLGDEIIPPISSSETRCFIQGEHAGLLVHTDVVIRNLLYELNSMQKLFRCLSSQWGIAHDMEEIVAQWIEVCH</sequence>
<dbReference type="InterPro" id="IPR007219">
    <property type="entry name" value="XnlR_reg_dom"/>
</dbReference>
<evidence type="ECO:0000256" key="5">
    <source>
        <dbReference type="ARBA" id="ARBA00022833"/>
    </source>
</evidence>
<evidence type="ECO:0000256" key="2">
    <source>
        <dbReference type="ARBA" id="ARBA00022723"/>
    </source>
</evidence>
<dbReference type="InterPro" id="IPR036236">
    <property type="entry name" value="Znf_C2H2_sf"/>
</dbReference>
<evidence type="ECO:0000256" key="6">
    <source>
        <dbReference type="ARBA" id="ARBA00023242"/>
    </source>
</evidence>
<evidence type="ECO:0000256" key="4">
    <source>
        <dbReference type="ARBA" id="ARBA00022771"/>
    </source>
</evidence>
<dbReference type="InterPro" id="IPR051059">
    <property type="entry name" value="VerF-like"/>
</dbReference>
<dbReference type="InterPro" id="IPR013087">
    <property type="entry name" value="Znf_C2H2_type"/>
</dbReference>
<evidence type="ECO:0000313" key="11">
    <source>
        <dbReference type="Proteomes" id="UP001141434"/>
    </source>
</evidence>
<comment type="subcellular location">
    <subcellularLocation>
        <location evidence="1">Nucleus</location>
    </subcellularLocation>
</comment>